<dbReference type="PANTHER" id="PTHR33619">
    <property type="entry name" value="POLYSACCHARIDE EXPORT PROTEIN GFCE-RELATED"/>
    <property type="match status" value="1"/>
</dbReference>
<dbReference type="RefSeq" id="WP_161719877.1">
    <property type="nucleotide sequence ID" value="NZ_JAAAPO010000005.1"/>
</dbReference>
<protein>
    <submittedName>
        <fullName evidence="4">Polysaccharide export protein</fullName>
    </submittedName>
</protein>
<organism evidence="4 5">
    <name type="scientific">Novosphingobium ovatum</name>
    <dbReference type="NCBI Taxonomy" id="1908523"/>
    <lineage>
        <taxon>Bacteria</taxon>
        <taxon>Pseudomonadati</taxon>
        <taxon>Pseudomonadota</taxon>
        <taxon>Alphaproteobacteria</taxon>
        <taxon>Sphingomonadales</taxon>
        <taxon>Sphingomonadaceae</taxon>
        <taxon>Novosphingobium</taxon>
    </lineage>
</organism>
<evidence type="ECO:0000259" key="2">
    <source>
        <dbReference type="Pfam" id="PF02563"/>
    </source>
</evidence>
<evidence type="ECO:0000259" key="3">
    <source>
        <dbReference type="Pfam" id="PF10531"/>
    </source>
</evidence>
<evidence type="ECO:0000313" key="4">
    <source>
        <dbReference type="EMBL" id="NBC37656.1"/>
    </source>
</evidence>
<dbReference type="Gene3D" id="3.10.560.10">
    <property type="entry name" value="Outer membrane lipoprotein wza domain like"/>
    <property type="match status" value="1"/>
</dbReference>
<dbReference type="PANTHER" id="PTHR33619:SF3">
    <property type="entry name" value="POLYSACCHARIDE EXPORT PROTEIN GFCE-RELATED"/>
    <property type="match status" value="1"/>
</dbReference>
<comment type="caution">
    <text evidence="4">The sequence shown here is derived from an EMBL/GenBank/DDBJ whole genome shotgun (WGS) entry which is preliminary data.</text>
</comment>
<sequence length="231" mass="25081">MITHAARIAIVVSALCLAGCAGQRSSDLPMGDAAYKSISLSEHNQSGDDVIRENDRLSIRVLGEAELTSDAYRVDGNGTIQVPMAGDLKVAGLNPMQVRDLLYRALSSRYIRDPKIAVNIVERAKSVVAVEGAVREPGVYEVLPGSTLLSALALARSPTNVARLDSVMVFRFIDGQRMGARFNLVDIRNGRAADPEILPGDTIVVVHSNSKSAWREMLQAAPLFNIFYVFR</sequence>
<reference evidence="5" key="1">
    <citation type="submission" date="2020-01" db="EMBL/GenBank/DDBJ databases">
        <title>Sphingomonas sp. strain CSW-10.</title>
        <authorList>
            <person name="Chen W.-M."/>
        </authorList>
    </citation>
    <scope>NUCLEOTIDE SEQUENCE [LARGE SCALE GENOMIC DNA]</scope>
    <source>
        <strain evidence="5">FSY-8</strain>
    </source>
</reference>
<name>A0ABW9XGH8_9SPHN</name>
<dbReference type="EMBL" id="JAAAPO010000005">
    <property type="protein sequence ID" value="NBC37656.1"/>
    <property type="molecule type" value="Genomic_DNA"/>
</dbReference>
<dbReference type="InterPro" id="IPR019554">
    <property type="entry name" value="Soluble_ligand-bd"/>
</dbReference>
<gene>
    <name evidence="4" type="ORF">GTZ99_13960</name>
</gene>
<dbReference type="Pfam" id="PF10531">
    <property type="entry name" value="SLBB"/>
    <property type="match status" value="1"/>
</dbReference>
<keyword evidence="5" id="KW-1185">Reference proteome</keyword>
<keyword evidence="1" id="KW-0732">Signal</keyword>
<feature type="domain" description="Polysaccharide export protein N-terminal" evidence="2">
    <location>
        <begin position="45"/>
        <end position="120"/>
    </location>
</feature>
<proteinExistence type="predicted"/>
<dbReference type="InterPro" id="IPR049712">
    <property type="entry name" value="Poly_export"/>
</dbReference>
<evidence type="ECO:0000256" key="1">
    <source>
        <dbReference type="ARBA" id="ARBA00022729"/>
    </source>
</evidence>
<accession>A0ABW9XGH8</accession>
<dbReference type="Pfam" id="PF02563">
    <property type="entry name" value="Poly_export"/>
    <property type="match status" value="1"/>
</dbReference>
<feature type="domain" description="Soluble ligand binding" evidence="3">
    <location>
        <begin position="127"/>
        <end position="178"/>
    </location>
</feature>
<evidence type="ECO:0000313" key="5">
    <source>
        <dbReference type="Proteomes" id="UP000753724"/>
    </source>
</evidence>
<dbReference type="Proteomes" id="UP000753724">
    <property type="component" value="Unassembled WGS sequence"/>
</dbReference>
<dbReference type="InterPro" id="IPR003715">
    <property type="entry name" value="Poly_export_N"/>
</dbReference>
<dbReference type="Gene3D" id="3.30.1950.10">
    <property type="entry name" value="wza like domain"/>
    <property type="match status" value="1"/>
</dbReference>